<evidence type="ECO:0000256" key="4">
    <source>
        <dbReference type="ARBA" id="ARBA00022617"/>
    </source>
</evidence>
<dbReference type="GO" id="GO:0009325">
    <property type="term" value="C:nitrate reductase complex"/>
    <property type="evidence" value="ECO:0007669"/>
    <property type="project" value="InterPro"/>
</dbReference>
<evidence type="ECO:0000256" key="12">
    <source>
        <dbReference type="ARBA" id="ARBA00023136"/>
    </source>
</evidence>
<dbReference type="STRING" id="1423734.FC83_GL003157"/>
<dbReference type="GO" id="GO:0009055">
    <property type="term" value="F:electron transfer activity"/>
    <property type="evidence" value="ECO:0007669"/>
    <property type="project" value="TreeGrafter"/>
</dbReference>
<evidence type="ECO:0000313" key="17">
    <source>
        <dbReference type="Proteomes" id="UP000051236"/>
    </source>
</evidence>
<proteinExistence type="predicted"/>
<accession>X0PD11</accession>
<comment type="caution">
    <text evidence="16">The sequence shown here is derived from an EMBL/GenBank/DDBJ whole genome shotgun (WGS) entry which is preliminary data.</text>
</comment>
<keyword evidence="6" id="KW-0479">Metal-binding</keyword>
<keyword evidence="10 13" id="KW-0408">Iron</keyword>
<keyword evidence="11" id="KW-0534">Nitrate assimilation</keyword>
<keyword evidence="2" id="KW-0813">Transport</keyword>
<sequence length="229" mass="26412">MAHPVDWFFWTVYPYLMLGSFFFGTIIRFVFYPGTITAKSSELLEKKRLMIGSIHFHIGIILVFFGHVMGVLIPKSWTDALGISNELYHMFALIGGGVGGLLALVGIFILTWRRFSDIRVHLTSSMSDLIVDVALLVIIILGMWASFVAGPRNPDFNYRTSLAIWARQLFYFRPNYLLMVGVPLTYKIHVVCGLAIFGFFPYTRLVHALALPWQYIYRRYLVYRRRPTI</sequence>
<keyword evidence="17" id="KW-1185">Reference proteome</keyword>
<feature type="transmembrane region" description="Helical" evidence="14">
    <location>
        <begin position="188"/>
        <end position="216"/>
    </location>
</feature>
<feature type="transmembrane region" description="Helical" evidence="14">
    <location>
        <begin position="52"/>
        <end position="73"/>
    </location>
</feature>
<dbReference type="EMBL" id="AZGA01000057">
    <property type="protein sequence ID" value="KRM33077.1"/>
    <property type="molecule type" value="Genomic_DNA"/>
</dbReference>
<evidence type="ECO:0000256" key="14">
    <source>
        <dbReference type="SAM" id="Phobius"/>
    </source>
</evidence>
<dbReference type="InterPro" id="IPR051936">
    <property type="entry name" value="Heme-iron_electron_transfer"/>
</dbReference>
<keyword evidence="4 13" id="KW-0349">Heme</keyword>
<feature type="binding site" description="axial binding residue" evidence="13">
    <location>
        <position position="57"/>
    </location>
    <ligand>
        <name>heme b</name>
        <dbReference type="ChEBI" id="CHEBI:60344"/>
        <label>1</label>
    </ligand>
    <ligandPart>
        <name>Fe</name>
        <dbReference type="ChEBI" id="CHEBI:18248"/>
    </ligandPart>
</feature>
<feature type="binding site" description="axial binding residue" evidence="13">
    <location>
        <position position="189"/>
    </location>
    <ligand>
        <name>heme b</name>
        <dbReference type="ChEBI" id="CHEBI:60344"/>
        <label>1</label>
    </ligand>
    <ligandPart>
        <name>Fe</name>
        <dbReference type="ChEBI" id="CHEBI:18248"/>
    </ligandPart>
</feature>
<dbReference type="PANTHER" id="PTHR30598">
    <property type="entry name" value="NITRATE REDUCTASE PRIVATE CHAPERONE, REDOX ENZYME MATURATION PROTEIN REMP FAMILY"/>
    <property type="match status" value="1"/>
</dbReference>
<dbReference type="eggNOG" id="COG2181">
    <property type="taxonomic scope" value="Bacteria"/>
</dbReference>
<feature type="domain" description="NarG-like" evidence="15">
    <location>
        <begin position="7"/>
        <end position="226"/>
    </location>
</feature>
<dbReference type="NCBIfam" id="TIGR00351">
    <property type="entry name" value="narI"/>
    <property type="match status" value="1"/>
</dbReference>
<keyword evidence="9" id="KW-0560">Oxidoreductase</keyword>
<evidence type="ECO:0000256" key="2">
    <source>
        <dbReference type="ARBA" id="ARBA00022448"/>
    </source>
</evidence>
<evidence type="ECO:0000256" key="9">
    <source>
        <dbReference type="ARBA" id="ARBA00023002"/>
    </source>
</evidence>
<keyword evidence="7" id="KW-0249">Electron transport</keyword>
<feature type="transmembrane region" description="Helical" evidence="14">
    <location>
        <begin position="12"/>
        <end position="31"/>
    </location>
</feature>
<dbReference type="GO" id="GO:0005886">
    <property type="term" value="C:plasma membrane"/>
    <property type="evidence" value="ECO:0007669"/>
    <property type="project" value="UniProtKB-SubCell"/>
</dbReference>
<dbReference type="PANTHER" id="PTHR30598:SF3">
    <property type="entry name" value="RESPIRATORY NITRATE REDUCTASE 1 GAMMA CHAIN"/>
    <property type="match status" value="1"/>
</dbReference>
<dbReference type="GO" id="GO:0008940">
    <property type="term" value="F:nitrate reductase activity"/>
    <property type="evidence" value="ECO:0007669"/>
    <property type="project" value="InterPro"/>
</dbReference>
<protein>
    <submittedName>
        <fullName evidence="16">Nitrate reductase gamma subunit</fullName>
    </submittedName>
</protein>
<evidence type="ECO:0000256" key="13">
    <source>
        <dbReference type="PIRSR" id="PIRSR603816-1"/>
    </source>
</evidence>
<dbReference type="RefSeq" id="WP_035450955.1">
    <property type="nucleotide sequence ID" value="NZ_AZGA01000057.1"/>
</dbReference>
<gene>
    <name evidence="16" type="ORF">FC83_GL003157</name>
</gene>
<dbReference type="InterPro" id="IPR036197">
    <property type="entry name" value="NarG-like_sf"/>
</dbReference>
<feature type="transmembrane region" description="Helical" evidence="14">
    <location>
        <begin position="88"/>
        <end position="109"/>
    </location>
</feature>
<evidence type="ECO:0000256" key="8">
    <source>
        <dbReference type="ARBA" id="ARBA00022989"/>
    </source>
</evidence>
<dbReference type="Gene3D" id="1.20.950.20">
    <property type="entry name" value="Transmembrane di-heme cytochromes, Chain C"/>
    <property type="match status" value="1"/>
</dbReference>
<name>X0PD11_9LACO</name>
<evidence type="ECO:0000313" key="16">
    <source>
        <dbReference type="EMBL" id="KRM33077.1"/>
    </source>
</evidence>
<organism evidence="16 17">
    <name type="scientific">Agrilactobacillus composti DSM 18527 = JCM 14202</name>
    <dbReference type="NCBI Taxonomy" id="1423734"/>
    <lineage>
        <taxon>Bacteria</taxon>
        <taxon>Bacillati</taxon>
        <taxon>Bacillota</taxon>
        <taxon>Bacilli</taxon>
        <taxon>Lactobacillales</taxon>
        <taxon>Lactobacillaceae</taxon>
        <taxon>Agrilactobacillus</taxon>
    </lineage>
</organism>
<keyword evidence="8 14" id="KW-1133">Transmembrane helix</keyword>
<dbReference type="InterPro" id="IPR023234">
    <property type="entry name" value="NarG-like_domain"/>
</dbReference>
<dbReference type="Proteomes" id="UP000051236">
    <property type="component" value="Unassembled WGS sequence"/>
</dbReference>
<keyword evidence="12 14" id="KW-0472">Membrane</keyword>
<reference evidence="16 17" key="1">
    <citation type="journal article" date="2015" name="Genome Announc.">
        <title>Expanding the biotechnology potential of lactobacilli through comparative genomics of 213 strains and associated genera.</title>
        <authorList>
            <person name="Sun Z."/>
            <person name="Harris H.M."/>
            <person name="McCann A."/>
            <person name="Guo C."/>
            <person name="Argimon S."/>
            <person name="Zhang W."/>
            <person name="Yang X."/>
            <person name="Jeffery I.B."/>
            <person name="Cooney J.C."/>
            <person name="Kagawa T.F."/>
            <person name="Liu W."/>
            <person name="Song Y."/>
            <person name="Salvetti E."/>
            <person name="Wrobel A."/>
            <person name="Rasinkangas P."/>
            <person name="Parkhill J."/>
            <person name="Rea M.C."/>
            <person name="O'Sullivan O."/>
            <person name="Ritari J."/>
            <person name="Douillard F.P."/>
            <person name="Paul Ross R."/>
            <person name="Yang R."/>
            <person name="Briner A.E."/>
            <person name="Felis G.E."/>
            <person name="de Vos W.M."/>
            <person name="Barrangou R."/>
            <person name="Klaenhammer T.R."/>
            <person name="Caufield P.W."/>
            <person name="Cui Y."/>
            <person name="Zhang H."/>
            <person name="O'Toole P.W."/>
        </authorList>
    </citation>
    <scope>NUCLEOTIDE SEQUENCE [LARGE SCALE GENOMIC DNA]</scope>
    <source>
        <strain evidence="16 17">DSM 18527</strain>
    </source>
</reference>
<evidence type="ECO:0000259" key="15">
    <source>
        <dbReference type="Pfam" id="PF02665"/>
    </source>
</evidence>
<keyword evidence="5 14" id="KW-0812">Transmembrane</keyword>
<dbReference type="FunFam" id="1.20.950.20:FF:000001">
    <property type="entry name" value="Respiratory nitrate reductase subunit gamma"/>
    <property type="match status" value="1"/>
</dbReference>
<evidence type="ECO:0000256" key="10">
    <source>
        <dbReference type="ARBA" id="ARBA00023004"/>
    </source>
</evidence>
<feature type="transmembrane region" description="Helical" evidence="14">
    <location>
        <begin position="129"/>
        <end position="149"/>
    </location>
</feature>
<dbReference type="OrthoDB" id="9788113at2"/>
<evidence type="ECO:0000256" key="5">
    <source>
        <dbReference type="ARBA" id="ARBA00022692"/>
    </source>
</evidence>
<feature type="binding site" description="axial binding residue" evidence="13">
    <location>
        <position position="67"/>
    </location>
    <ligand>
        <name>heme b</name>
        <dbReference type="ChEBI" id="CHEBI:60344"/>
        <label>1</label>
    </ligand>
    <ligandPart>
        <name>Fe</name>
        <dbReference type="ChEBI" id="CHEBI:18248"/>
    </ligandPart>
</feature>
<dbReference type="SUPFAM" id="SSF103501">
    <property type="entry name" value="Respiratory nitrate reductase 1 gamma chain"/>
    <property type="match status" value="1"/>
</dbReference>
<dbReference type="Pfam" id="PF02665">
    <property type="entry name" value="Nitrate_red_gam"/>
    <property type="match status" value="1"/>
</dbReference>
<dbReference type="InterPro" id="IPR003816">
    <property type="entry name" value="Nitrate_red_gam"/>
</dbReference>
<dbReference type="GO" id="GO:0042128">
    <property type="term" value="P:nitrate assimilation"/>
    <property type="evidence" value="ECO:0007669"/>
    <property type="project" value="UniProtKB-KW"/>
</dbReference>
<evidence type="ECO:0000256" key="1">
    <source>
        <dbReference type="ARBA" id="ARBA00004651"/>
    </source>
</evidence>
<dbReference type="GO" id="GO:0020037">
    <property type="term" value="F:heme binding"/>
    <property type="evidence" value="ECO:0007669"/>
    <property type="project" value="TreeGrafter"/>
</dbReference>
<keyword evidence="3" id="KW-1003">Cell membrane</keyword>
<dbReference type="GO" id="GO:0046872">
    <property type="term" value="F:metal ion binding"/>
    <property type="evidence" value="ECO:0007669"/>
    <property type="project" value="UniProtKB-KW"/>
</dbReference>
<dbReference type="GO" id="GO:0019645">
    <property type="term" value="P:anaerobic electron transport chain"/>
    <property type="evidence" value="ECO:0007669"/>
    <property type="project" value="TreeGrafter"/>
</dbReference>
<evidence type="ECO:0000256" key="3">
    <source>
        <dbReference type="ARBA" id="ARBA00022475"/>
    </source>
</evidence>
<feature type="binding site" description="axial binding residue" evidence="13">
    <location>
        <position position="207"/>
    </location>
    <ligand>
        <name>heme b</name>
        <dbReference type="ChEBI" id="CHEBI:60344"/>
        <label>1</label>
    </ligand>
    <ligandPart>
        <name>Fe</name>
        <dbReference type="ChEBI" id="CHEBI:18248"/>
    </ligandPart>
</feature>
<comment type="subcellular location">
    <subcellularLocation>
        <location evidence="1">Cell membrane</location>
        <topology evidence="1">Multi-pass membrane protein</topology>
    </subcellularLocation>
</comment>
<dbReference type="PATRIC" id="fig|1423734.3.peg.3206"/>
<evidence type="ECO:0000256" key="11">
    <source>
        <dbReference type="ARBA" id="ARBA00023063"/>
    </source>
</evidence>
<evidence type="ECO:0000256" key="6">
    <source>
        <dbReference type="ARBA" id="ARBA00022723"/>
    </source>
</evidence>
<dbReference type="AlphaFoldDB" id="X0PD11"/>
<evidence type="ECO:0000256" key="7">
    <source>
        <dbReference type="ARBA" id="ARBA00022982"/>
    </source>
</evidence>